<protein>
    <submittedName>
        <fullName evidence="3">Ferrous iron transport protein A</fullName>
    </submittedName>
</protein>
<dbReference type="Gene3D" id="2.30.30.90">
    <property type="match status" value="1"/>
</dbReference>
<proteinExistence type="predicted"/>
<dbReference type="SUPFAM" id="SSF50037">
    <property type="entry name" value="C-terminal domain of transcriptional repressors"/>
    <property type="match status" value="1"/>
</dbReference>
<gene>
    <name evidence="3" type="ORF">SAMN02745120_1220</name>
</gene>
<dbReference type="EMBL" id="FUYN01000002">
    <property type="protein sequence ID" value="SKB39130.1"/>
    <property type="molecule type" value="Genomic_DNA"/>
</dbReference>
<dbReference type="RefSeq" id="WP_159446403.1">
    <property type="nucleotide sequence ID" value="NZ_FUYN01000002.1"/>
</dbReference>
<dbReference type="Proteomes" id="UP000243406">
    <property type="component" value="Unassembled WGS sequence"/>
</dbReference>
<name>A0A1T5AWI6_9FIRM</name>
<dbReference type="InterPro" id="IPR038157">
    <property type="entry name" value="FeoA_core_dom"/>
</dbReference>
<keyword evidence="4" id="KW-1185">Reference proteome</keyword>
<evidence type="ECO:0000259" key="2">
    <source>
        <dbReference type="SMART" id="SM00899"/>
    </source>
</evidence>
<keyword evidence="1" id="KW-0408">Iron</keyword>
<dbReference type="AlphaFoldDB" id="A0A1T5AWI6"/>
<feature type="domain" description="Ferrous iron transporter FeoA-like" evidence="2">
    <location>
        <begin position="1"/>
        <end position="71"/>
    </location>
</feature>
<sequence>MPLSMVSSNQEVIISDVIASAELKQKLMNMGFTKGCKLYVLQGLTKGSIMVKVRDSKVVLNASTAHKIQCS</sequence>
<evidence type="ECO:0000313" key="3">
    <source>
        <dbReference type="EMBL" id="SKB39130.1"/>
    </source>
</evidence>
<dbReference type="InterPro" id="IPR007167">
    <property type="entry name" value="Fe-transptr_FeoA-like"/>
</dbReference>
<reference evidence="4" key="1">
    <citation type="submission" date="2017-02" db="EMBL/GenBank/DDBJ databases">
        <authorList>
            <person name="Varghese N."/>
            <person name="Submissions S."/>
        </authorList>
    </citation>
    <scope>NUCLEOTIDE SEQUENCE [LARGE SCALE GENOMIC DNA]</scope>
    <source>
        <strain evidence="4">ATCC 35199</strain>
    </source>
</reference>
<evidence type="ECO:0000313" key="4">
    <source>
        <dbReference type="Proteomes" id="UP000243406"/>
    </source>
</evidence>
<dbReference type="SMART" id="SM00899">
    <property type="entry name" value="FeoA"/>
    <property type="match status" value="1"/>
</dbReference>
<evidence type="ECO:0000256" key="1">
    <source>
        <dbReference type="ARBA" id="ARBA00023004"/>
    </source>
</evidence>
<dbReference type="OrthoDB" id="5984at2"/>
<accession>A0A1T5AWI6</accession>
<dbReference type="GO" id="GO:0046914">
    <property type="term" value="F:transition metal ion binding"/>
    <property type="evidence" value="ECO:0007669"/>
    <property type="project" value="InterPro"/>
</dbReference>
<dbReference type="InterPro" id="IPR008988">
    <property type="entry name" value="Transcriptional_repressor_C"/>
</dbReference>
<dbReference type="Pfam" id="PF04023">
    <property type="entry name" value="FeoA"/>
    <property type="match status" value="1"/>
</dbReference>
<organism evidence="3 4">
    <name type="scientific">Acetoanaerobium noterae</name>
    <dbReference type="NCBI Taxonomy" id="745369"/>
    <lineage>
        <taxon>Bacteria</taxon>
        <taxon>Bacillati</taxon>
        <taxon>Bacillota</taxon>
        <taxon>Clostridia</taxon>
        <taxon>Peptostreptococcales</taxon>
        <taxon>Filifactoraceae</taxon>
        <taxon>Acetoanaerobium</taxon>
    </lineage>
</organism>